<dbReference type="PANTHER" id="PTHR43443">
    <property type="entry name" value="3-HEXULOSE-6-PHOSPHATE ISOMERASE"/>
    <property type="match status" value="1"/>
</dbReference>
<organism evidence="3 4">
    <name type="scientific">Alicyclobacillus dauci</name>
    <dbReference type="NCBI Taxonomy" id="1475485"/>
    <lineage>
        <taxon>Bacteria</taxon>
        <taxon>Bacillati</taxon>
        <taxon>Bacillota</taxon>
        <taxon>Bacilli</taxon>
        <taxon>Bacillales</taxon>
        <taxon>Alicyclobacillaceae</taxon>
        <taxon>Alicyclobacillus</taxon>
    </lineage>
</organism>
<dbReference type="InterPro" id="IPR017552">
    <property type="entry name" value="PHI/rmpB"/>
</dbReference>
<keyword evidence="4" id="KW-1185">Reference proteome</keyword>
<evidence type="ECO:0000256" key="1">
    <source>
        <dbReference type="ARBA" id="ARBA00009235"/>
    </source>
</evidence>
<dbReference type="InterPro" id="IPR001347">
    <property type="entry name" value="SIS_dom"/>
</dbReference>
<dbReference type="NCBIfam" id="TIGR03127">
    <property type="entry name" value="RuMP_HxlB"/>
    <property type="match status" value="1"/>
</dbReference>
<dbReference type="InterPro" id="IPR046348">
    <property type="entry name" value="SIS_dom_sf"/>
</dbReference>
<dbReference type="SUPFAM" id="SSF53697">
    <property type="entry name" value="SIS domain"/>
    <property type="match status" value="1"/>
</dbReference>
<protein>
    <submittedName>
        <fullName evidence="3">SIS domain-containing protein</fullName>
    </submittedName>
</protein>
<dbReference type="Proteomes" id="UP001164803">
    <property type="component" value="Chromosome"/>
</dbReference>
<sequence length="185" mass="20510">MDFSQITQQVTVDLDRALKEIQVDQIEDFITRIKTTKRVFVYGLGRERLVLQAFAMRLMHLGFDVHVVGDVTTPRIGKDDLFVTSSGTGYLSTVAALMPIAKEAGANIALVTAAADSPLLEHVDTCVLISVKTMRDDPSAQSSIQPLGALFEQTMYLMLDSIVLRLKQSMNITDESMTEFHTNLE</sequence>
<comment type="similarity">
    <text evidence="1">Belongs to the SIS family. PHI subfamily.</text>
</comment>
<reference evidence="3" key="1">
    <citation type="submission" date="2022-08" db="EMBL/GenBank/DDBJ databases">
        <title>Alicyclobacillus dauci DSM2870, complete genome.</title>
        <authorList>
            <person name="Wang Q."/>
            <person name="Cai R."/>
            <person name="Wang Z."/>
        </authorList>
    </citation>
    <scope>NUCLEOTIDE SEQUENCE</scope>
    <source>
        <strain evidence="3">DSM 28700</strain>
    </source>
</reference>
<evidence type="ECO:0000313" key="4">
    <source>
        <dbReference type="Proteomes" id="UP001164803"/>
    </source>
</evidence>
<dbReference type="Pfam" id="PF01380">
    <property type="entry name" value="SIS"/>
    <property type="match status" value="1"/>
</dbReference>
<dbReference type="PANTHER" id="PTHR43443:SF1">
    <property type="entry name" value="3-HEXULOSE-6-PHOSPHATE ISOMERASE"/>
    <property type="match status" value="1"/>
</dbReference>
<gene>
    <name evidence="3" type="ORF">NZD86_05570</name>
</gene>
<dbReference type="RefSeq" id="WP_268045494.1">
    <property type="nucleotide sequence ID" value="NZ_CP104064.1"/>
</dbReference>
<dbReference type="EMBL" id="CP104064">
    <property type="protein sequence ID" value="WAH37959.1"/>
    <property type="molecule type" value="Genomic_DNA"/>
</dbReference>
<name>A0ABY6Z5C5_9BACL</name>
<dbReference type="Gene3D" id="3.40.50.10490">
    <property type="entry name" value="Glucose-6-phosphate isomerase like protein, domain 1"/>
    <property type="match status" value="1"/>
</dbReference>
<feature type="domain" description="SIS" evidence="2">
    <location>
        <begin position="29"/>
        <end position="172"/>
    </location>
</feature>
<evidence type="ECO:0000313" key="3">
    <source>
        <dbReference type="EMBL" id="WAH37959.1"/>
    </source>
</evidence>
<dbReference type="CDD" id="cd05005">
    <property type="entry name" value="SIS_PHI"/>
    <property type="match status" value="1"/>
</dbReference>
<proteinExistence type="inferred from homology"/>
<accession>A0ABY6Z5C5</accession>
<dbReference type="PROSITE" id="PS51464">
    <property type="entry name" value="SIS"/>
    <property type="match status" value="1"/>
</dbReference>
<evidence type="ECO:0000259" key="2">
    <source>
        <dbReference type="PROSITE" id="PS51464"/>
    </source>
</evidence>